<dbReference type="EC" id="2.7.13.3" evidence="2"/>
<dbReference type="GO" id="GO:0000155">
    <property type="term" value="F:phosphorelay sensor kinase activity"/>
    <property type="evidence" value="ECO:0007669"/>
    <property type="project" value="InterPro"/>
</dbReference>
<keyword evidence="3" id="KW-0597">Phosphoprotein</keyword>
<dbReference type="Proteomes" id="UP000319040">
    <property type="component" value="Unassembled WGS sequence"/>
</dbReference>
<gene>
    <name evidence="11" type="ORF">SAMN06265379_102142</name>
</gene>
<evidence type="ECO:0000313" key="11">
    <source>
        <dbReference type="EMBL" id="SMO51540.1"/>
    </source>
</evidence>
<dbReference type="InterPro" id="IPR005467">
    <property type="entry name" value="His_kinase_dom"/>
</dbReference>
<dbReference type="CDD" id="cd00075">
    <property type="entry name" value="HATPase"/>
    <property type="match status" value="1"/>
</dbReference>
<dbReference type="PRINTS" id="PR00344">
    <property type="entry name" value="BCTRLSENSOR"/>
</dbReference>
<proteinExistence type="predicted"/>
<evidence type="ECO:0000256" key="1">
    <source>
        <dbReference type="ARBA" id="ARBA00000085"/>
    </source>
</evidence>
<comment type="catalytic activity">
    <reaction evidence="1">
        <text>ATP + protein L-histidine = ADP + protein N-phospho-L-histidine.</text>
        <dbReference type="EC" id="2.7.13.3"/>
    </reaction>
</comment>
<dbReference type="Pfam" id="PF02518">
    <property type="entry name" value="HATPase_c"/>
    <property type="match status" value="1"/>
</dbReference>
<accession>A0A521BYH2</accession>
<feature type="domain" description="Histidine kinase" evidence="10">
    <location>
        <begin position="169"/>
        <end position="366"/>
    </location>
</feature>
<keyword evidence="12" id="KW-1185">Reference proteome</keyword>
<keyword evidence="9" id="KW-1133">Transmembrane helix</keyword>
<name>A0A521BYH2_SACCC</name>
<dbReference type="InterPro" id="IPR003661">
    <property type="entry name" value="HisK_dim/P_dom"/>
</dbReference>
<keyword evidence="7" id="KW-0067">ATP-binding</keyword>
<evidence type="ECO:0000256" key="5">
    <source>
        <dbReference type="ARBA" id="ARBA00022741"/>
    </source>
</evidence>
<dbReference type="CDD" id="cd00082">
    <property type="entry name" value="HisKA"/>
    <property type="match status" value="1"/>
</dbReference>
<dbReference type="PANTHER" id="PTHR43065">
    <property type="entry name" value="SENSOR HISTIDINE KINASE"/>
    <property type="match status" value="1"/>
</dbReference>
<dbReference type="InterPro" id="IPR036890">
    <property type="entry name" value="HATPase_C_sf"/>
</dbReference>
<evidence type="ECO:0000256" key="2">
    <source>
        <dbReference type="ARBA" id="ARBA00012438"/>
    </source>
</evidence>
<reference evidence="11 12" key="1">
    <citation type="submission" date="2017-05" db="EMBL/GenBank/DDBJ databases">
        <authorList>
            <person name="Varghese N."/>
            <person name="Submissions S."/>
        </authorList>
    </citation>
    <scope>NUCLEOTIDE SEQUENCE [LARGE SCALE GENOMIC DNA]</scope>
    <source>
        <strain evidence="11 12">DSM 27040</strain>
    </source>
</reference>
<evidence type="ECO:0000313" key="12">
    <source>
        <dbReference type="Proteomes" id="UP000319040"/>
    </source>
</evidence>
<dbReference type="InterPro" id="IPR003594">
    <property type="entry name" value="HATPase_dom"/>
</dbReference>
<protein>
    <recommendedName>
        <fullName evidence="2">histidine kinase</fullName>
        <ecNumber evidence="2">2.7.13.3</ecNumber>
    </recommendedName>
</protein>
<dbReference type="PROSITE" id="PS50109">
    <property type="entry name" value="HIS_KIN"/>
    <property type="match status" value="1"/>
</dbReference>
<evidence type="ECO:0000256" key="3">
    <source>
        <dbReference type="ARBA" id="ARBA00022553"/>
    </source>
</evidence>
<keyword evidence="6 11" id="KW-0418">Kinase</keyword>
<dbReference type="Gene3D" id="3.30.565.10">
    <property type="entry name" value="Histidine kinase-like ATPase, C-terminal domain"/>
    <property type="match status" value="1"/>
</dbReference>
<dbReference type="GO" id="GO:0005524">
    <property type="term" value="F:ATP binding"/>
    <property type="evidence" value="ECO:0007669"/>
    <property type="project" value="UniProtKB-KW"/>
</dbReference>
<keyword evidence="9" id="KW-0472">Membrane</keyword>
<dbReference type="InterPro" id="IPR004358">
    <property type="entry name" value="Sig_transdc_His_kin-like_C"/>
</dbReference>
<evidence type="ECO:0000256" key="4">
    <source>
        <dbReference type="ARBA" id="ARBA00022679"/>
    </source>
</evidence>
<dbReference type="EMBL" id="FXTB01000002">
    <property type="protein sequence ID" value="SMO51540.1"/>
    <property type="molecule type" value="Genomic_DNA"/>
</dbReference>
<organism evidence="11 12">
    <name type="scientific">Saccharicrinis carchari</name>
    <dbReference type="NCBI Taxonomy" id="1168039"/>
    <lineage>
        <taxon>Bacteria</taxon>
        <taxon>Pseudomonadati</taxon>
        <taxon>Bacteroidota</taxon>
        <taxon>Bacteroidia</taxon>
        <taxon>Marinilabiliales</taxon>
        <taxon>Marinilabiliaceae</taxon>
        <taxon>Saccharicrinis</taxon>
    </lineage>
</organism>
<dbReference type="SMART" id="SM00387">
    <property type="entry name" value="HATPase_c"/>
    <property type="match status" value="1"/>
</dbReference>
<evidence type="ECO:0000259" key="10">
    <source>
        <dbReference type="PROSITE" id="PS50109"/>
    </source>
</evidence>
<keyword evidence="4" id="KW-0808">Transferase</keyword>
<evidence type="ECO:0000256" key="6">
    <source>
        <dbReference type="ARBA" id="ARBA00022777"/>
    </source>
</evidence>
<keyword evidence="9" id="KW-0812">Transmembrane</keyword>
<evidence type="ECO:0000256" key="8">
    <source>
        <dbReference type="ARBA" id="ARBA00023012"/>
    </source>
</evidence>
<keyword evidence="5" id="KW-0547">Nucleotide-binding</keyword>
<feature type="transmembrane region" description="Helical" evidence="9">
    <location>
        <begin position="131"/>
        <end position="151"/>
    </location>
</feature>
<evidence type="ECO:0000256" key="9">
    <source>
        <dbReference type="SAM" id="Phobius"/>
    </source>
</evidence>
<dbReference type="SUPFAM" id="SSF55874">
    <property type="entry name" value="ATPase domain of HSP90 chaperone/DNA topoisomerase II/histidine kinase"/>
    <property type="match status" value="1"/>
</dbReference>
<keyword evidence="8" id="KW-0902">Two-component regulatory system</keyword>
<dbReference type="SUPFAM" id="SSF47384">
    <property type="entry name" value="Homodimeric domain of signal transducing histidine kinase"/>
    <property type="match status" value="1"/>
</dbReference>
<dbReference type="AlphaFoldDB" id="A0A521BYH2"/>
<dbReference type="PANTHER" id="PTHR43065:SF10">
    <property type="entry name" value="PEROXIDE STRESS-ACTIVATED HISTIDINE KINASE MAK3"/>
    <property type="match status" value="1"/>
</dbReference>
<evidence type="ECO:0000256" key="7">
    <source>
        <dbReference type="ARBA" id="ARBA00022840"/>
    </source>
</evidence>
<sequence>MLLGAIVIGSISSLYTNHLVSELKLEEKKKVELWAEATRQLVEPGTNDGTIGLTLEVLKNNTTVPVIIVDQNDSILQHRNLKASVRESNRYLQQQLHQMKSTGKNIVIDLGDGEKQYLYYRTSTLLTKLQWFPILQLLIVSIFVFIAYVGFSNARKTEQNQVWVGMAKETAHQLGTPISSLYGWIELLALRNPQTEGIDEVKKDIQRLQNIADRFSKIGSTPILKHISINNIIEQSIRYLKLRTSDKVEYVLNLTEDTNVKVNAILMEWVFENLIKNAIDAIKGQGTIIISTIKTGNKVTIDITDNGKGIVKSNFKTVFEPGYTTKQRGWGLGLTLTKRIVEEYHKGKIIVKESEPGKKTVFRIIL</sequence>
<dbReference type="InterPro" id="IPR036097">
    <property type="entry name" value="HisK_dim/P_sf"/>
</dbReference>